<dbReference type="EMBL" id="BSYJ01000003">
    <property type="protein sequence ID" value="GMG87561.1"/>
    <property type="molecule type" value="Genomic_DNA"/>
</dbReference>
<dbReference type="InterPro" id="IPR039262">
    <property type="entry name" value="DTWD2/TAPT"/>
</dbReference>
<dbReference type="PANTHER" id="PTHR21392:SF0">
    <property type="entry name" value="TRNA-URIDINE AMINOCARBOXYPROPYLTRANSFERASE 2"/>
    <property type="match status" value="1"/>
</dbReference>
<dbReference type="PANTHER" id="PTHR21392">
    <property type="entry name" value="TRNA-URIDINE AMINOCARBOXYPROPYLTRANSFERASE 2"/>
    <property type="match status" value="1"/>
</dbReference>
<dbReference type="InterPro" id="IPR005636">
    <property type="entry name" value="DTW"/>
</dbReference>
<comment type="caution">
    <text evidence="7">The sequence shown here is derived from an EMBL/GenBank/DDBJ whole genome shotgun (WGS) entry which is preliminary data.</text>
</comment>
<keyword evidence="2" id="KW-0808">Transferase</keyword>
<dbReference type="SMART" id="SM01144">
    <property type="entry name" value="DTW"/>
    <property type="match status" value="1"/>
</dbReference>
<dbReference type="Pfam" id="PF03942">
    <property type="entry name" value="DTW"/>
    <property type="match status" value="1"/>
</dbReference>
<organism evidence="7 8">
    <name type="scientific">Biformimicrobium ophioploci</name>
    <dbReference type="NCBI Taxonomy" id="3036711"/>
    <lineage>
        <taxon>Bacteria</taxon>
        <taxon>Pseudomonadati</taxon>
        <taxon>Pseudomonadota</taxon>
        <taxon>Gammaproteobacteria</taxon>
        <taxon>Cellvibrionales</taxon>
        <taxon>Microbulbiferaceae</taxon>
        <taxon>Biformimicrobium</taxon>
    </lineage>
</organism>
<evidence type="ECO:0000256" key="3">
    <source>
        <dbReference type="ARBA" id="ARBA00022691"/>
    </source>
</evidence>
<evidence type="ECO:0000256" key="5">
    <source>
        <dbReference type="ARBA" id="ARBA00034489"/>
    </source>
</evidence>
<keyword evidence="8" id="KW-1185">Reference proteome</keyword>
<evidence type="ECO:0000259" key="6">
    <source>
        <dbReference type="SMART" id="SM01144"/>
    </source>
</evidence>
<dbReference type="RefSeq" id="WP_285764181.1">
    <property type="nucleotide sequence ID" value="NZ_BSYJ01000003.1"/>
</dbReference>
<keyword evidence="3" id="KW-0949">S-adenosyl-L-methionine</keyword>
<feature type="domain" description="DTW" evidence="6">
    <location>
        <begin position="1"/>
        <end position="163"/>
    </location>
</feature>
<gene>
    <name evidence="7" type="ORF">MNKW57_18820</name>
</gene>
<evidence type="ECO:0000313" key="8">
    <source>
        <dbReference type="Proteomes" id="UP001224392"/>
    </source>
</evidence>
<evidence type="ECO:0000256" key="1">
    <source>
        <dbReference type="ARBA" id="ARBA00012386"/>
    </source>
</evidence>
<comment type="similarity">
    <text evidence="5">Belongs to the TDD superfamily. DTWD2 family.</text>
</comment>
<evidence type="ECO:0000313" key="7">
    <source>
        <dbReference type="EMBL" id="GMG87561.1"/>
    </source>
</evidence>
<accession>A0ABQ6LZQ5</accession>
<name>A0ABQ6LZQ5_9GAMM</name>
<reference evidence="7 8" key="1">
    <citation type="submission" date="2023-04" db="EMBL/GenBank/DDBJ databases">
        <title>Marinobulbifer ophiurae gen. nov., sp. Nov., isolate from tissue of brittle star Ophioplocus japonicus.</title>
        <authorList>
            <person name="Kawano K."/>
            <person name="Sawayama S."/>
            <person name="Nakagawa S."/>
        </authorList>
    </citation>
    <scope>NUCLEOTIDE SEQUENCE [LARGE SCALE GENOMIC DNA]</scope>
    <source>
        <strain evidence="7 8">NKW57</strain>
    </source>
</reference>
<evidence type="ECO:0000256" key="2">
    <source>
        <dbReference type="ARBA" id="ARBA00022679"/>
    </source>
</evidence>
<proteinExistence type="inferred from homology"/>
<sequence length="167" mass="18251">MKVFLLTHAREFDRGNSSGALAAGFAPSIVQRVRWSRVEPDPVIIDLLRSHSAALVYPDNARNVEEGAGPEAGSCETARFDSFVLLDGTWQEARKIYNRSPYLQAALKVRIAREGPSLYRRRRNQQPGGLCTAECVIELFEAKGEQALAAGLASAFEVFNALPCKGG</sequence>
<keyword evidence="4" id="KW-0819">tRNA processing</keyword>
<dbReference type="EC" id="2.5.1.25" evidence="1"/>
<protein>
    <recommendedName>
        <fullName evidence="1">tRNA-uridine aminocarboxypropyltransferase</fullName>
        <ecNumber evidence="1">2.5.1.25</ecNumber>
    </recommendedName>
</protein>
<evidence type="ECO:0000256" key="4">
    <source>
        <dbReference type="ARBA" id="ARBA00022694"/>
    </source>
</evidence>
<dbReference type="Proteomes" id="UP001224392">
    <property type="component" value="Unassembled WGS sequence"/>
</dbReference>